<evidence type="ECO:0000256" key="3">
    <source>
        <dbReference type="ARBA" id="ARBA00022763"/>
    </source>
</evidence>
<dbReference type="Gene3D" id="3.30.40.10">
    <property type="entry name" value="Zinc/RING finger domain, C3HC4 (zinc finger)"/>
    <property type="match status" value="1"/>
</dbReference>
<keyword evidence="2 8" id="KW-0255">Endonuclease</keyword>
<dbReference type="RefSeq" id="XP_040619099.1">
    <property type="nucleotide sequence ID" value="XM_040759980.1"/>
</dbReference>
<evidence type="ECO:0000259" key="9">
    <source>
        <dbReference type="PROSITE" id="PS50164"/>
    </source>
</evidence>
<keyword evidence="5 8" id="KW-0233">DNA recombination</keyword>
<sequence>MTSTVSSRPIPALYTVYILRSTMRHASLYIGSTTDPPRRLKQHNGAIKGGAARTARPSLRPWEMVGLVSGFPGAVAALKFEWALTNPHLSLHIPAESRLSVARQTKRNGHPKRPPASMHSILANLHLLLRVPSFARWPLRLHMFVPEVHAAWSKYSRSQTSASQQLSDDVREVEVLTDFRPTPDMLFGAATGDSATDVADAATSAEVGPPWGIHALPLDYGPMRDYVDKAQDIFTFEREGDCAVCHGALPAGRGLYAVCPNAACEAVGHLRCWSGHLLQEEADASATPSQALGNSNPDLHPLVPVRGHCPNCGGPVVWGDMMKELTLRLRGPKEVEKLVKAKRRQEKAADKAAAAADKVAKAGQAGQAVQARKAAEAAAPLTELDDLSDSVETTATVRKTKAAKVATTATATIKARGKAAEAMAATAATKATKITKTTRVTKVTAGTAKTCKAANVTTAKTPAAEAATAALGRAALLDSSESPEVIVM</sequence>
<dbReference type="InterPro" id="IPR050381">
    <property type="entry name" value="SLX1_endonuclease"/>
</dbReference>
<comment type="caution">
    <text evidence="10">The sequence shown here is derived from an EMBL/GenBank/DDBJ whole genome shotgun (WGS) entry which is preliminary data.</text>
</comment>
<dbReference type="Pfam" id="PF01541">
    <property type="entry name" value="GIY-YIG"/>
    <property type="match status" value="1"/>
</dbReference>
<dbReference type="AlphaFoldDB" id="A0A0C2EWY2"/>
<dbReference type="GO" id="GO:0000724">
    <property type="term" value="P:double-strand break repair via homologous recombination"/>
    <property type="evidence" value="ECO:0007669"/>
    <property type="project" value="TreeGrafter"/>
</dbReference>
<dbReference type="GeneID" id="63674901"/>
<comment type="subunit">
    <text evidence="8">Forms a heterodimer with SLX4.</text>
</comment>
<feature type="domain" description="GIY-YIG" evidence="9">
    <location>
        <begin position="12"/>
        <end position="94"/>
    </location>
</feature>
<dbReference type="HAMAP" id="MF_03100">
    <property type="entry name" value="Endonuc_su_Slx1"/>
    <property type="match status" value="1"/>
</dbReference>
<reference evidence="10 11" key="1">
    <citation type="journal article" date="2014" name="BMC Genomics">
        <title>Comparative genomics of the major fungal agents of human and animal Sporotrichosis: Sporothrix schenckii and Sporothrix brasiliensis.</title>
        <authorList>
            <person name="Teixeira M.M."/>
            <person name="de Almeida L.G."/>
            <person name="Kubitschek-Barreira P."/>
            <person name="Alves F.L."/>
            <person name="Kioshima E.S."/>
            <person name="Abadio A.K."/>
            <person name="Fernandes L."/>
            <person name="Derengowski L.S."/>
            <person name="Ferreira K.S."/>
            <person name="Souza R.C."/>
            <person name="Ruiz J.C."/>
            <person name="de Andrade N.C."/>
            <person name="Paes H.C."/>
            <person name="Nicola A.M."/>
            <person name="Albuquerque P."/>
            <person name="Gerber A.L."/>
            <person name="Martins V.P."/>
            <person name="Peconick L.D."/>
            <person name="Neto A.V."/>
            <person name="Chaucanez C.B."/>
            <person name="Silva P.A."/>
            <person name="Cunha O.L."/>
            <person name="de Oliveira F.F."/>
            <person name="dos Santos T.C."/>
            <person name="Barros A.L."/>
            <person name="Soares M.A."/>
            <person name="de Oliveira L.M."/>
            <person name="Marini M.M."/>
            <person name="Villalobos-Duno H."/>
            <person name="Cunha M.M."/>
            <person name="de Hoog S."/>
            <person name="da Silveira J.F."/>
            <person name="Henrissat B."/>
            <person name="Nino-Vega G.A."/>
            <person name="Cisalpino P.S."/>
            <person name="Mora-Montes H.M."/>
            <person name="Almeida S.R."/>
            <person name="Stajich J.E."/>
            <person name="Lopes-Bezerra L.M."/>
            <person name="Vasconcelos A.T."/>
            <person name="Felipe M.S."/>
        </authorList>
    </citation>
    <scope>NUCLEOTIDE SEQUENCE [LARGE SCALE GENOMIC DNA]</scope>
    <source>
        <strain evidence="10 11">5110</strain>
    </source>
</reference>
<evidence type="ECO:0000256" key="8">
    <source>
        <dbReference type="HAMAP-Rule" id="MF_03100"/>
    </source>
</evidence>
<dbReference type="VEuPathDB" id="FungiDB:SPBR_01670"/>
<evidence type="ECO:0000256" key="1">
    <source>
        <dbReference type="ARBA" id="ARBA00022722"/>
    </source>
</evidence>
<evidence type="ECO:0000256" key="2">
    <source>
        <dbReference type="ARBA" id="ARBA00022759"/>
    </source>
</evidence>
<evidence type="ECO:0000313" key="10">
    <source>
        <dbReference type="EMBL" id="KIH91089.1"/>
    </source>
</evidence>
<keyword evidence="3 8" id="KW-0227">DNA damage</keyword>
<keyword evidence="7 8" id="KW-0539">Nucleus</keyword>
<dbReference type="InterPro" id="IPR048749">
    <property type="entry name" value="SLX1_C"/>
</dbReference>
<dbReference type="EMBL" id="AWTV01000007">
    <property type="protein sequence ID" value="KIH91089.1"/>
    <property type="molecule type" value="Genomic_DNA"/>
</dbReference>
<proteinExistence type="inferred from homology"/>
<evidence type="ECO:0000256" key="4">
    <source>
        <dbReference type="ARBA" id="ARBA00022801"/>
    </source>
</evidence>
<dbReference type="GO" id="GO:0017108">
    <property type="term" value="F:5'-flap endonuclease activity"/>
    <property type="evidence" value="ECO:0007669"/>
    <property type="project" value="InterPro"/>
</dbReference>
<accession>A0A0C2EWY2</accession>
<dbReference type="PROSITE" id="PS50164">
    <property type="entry name" value="GIY_YIG"/>
    <property type="match status" value="1"/>
</dbReference>
<comment type="function">
    <text evidence="8">Catalytic subunit of the SLX1-SLX4 structure-specific endonuclease that resolves DNA secondary structures generated during DNA repair and recombination. Has endonuclease activity towards branched DNA substrates, introducing single-strand cuts in duplex DNA close to junctions with ss-DNA.</text>
</comment>
<dbReference type="InterPro" id="IPR035901">
    <property type="entry name" value="GIY-YIG_endonuc_sf"/>
</dbReference>
<dbReference type="InterPro" id="IPR027520">
    <property type="entry name" value="Slx1"/>
</dbReference>
<dbReference type="GO" id="GO:0008821">
    <property type="term" value="F:crossover junction DNA endonuclease activity"/>
    <property type="evidence" value="ECO:0007669"/>
    <property type="project" value="TreeGrafter"/>
</dbReference>
<gene>
    <name evidence="10" type="ORF">SPBR_01670</name>
</gene>
<dbReference type="Gene3D" id="3.40.1440.10">
    <property type="entry name" value="GIY-YIG endonuclease"/>
    <property type="match status" value="1"/>
</dbReference>
<dbReference type="InterPro" id="IPR000305">
    <property type="entry name" value="GIY-YIG_endonuc"/>
</dbReference>
<dbReference type="PANTHER" id="PTHR20208:SF10">
    <property type="entry name" value="STRUCTURE-SPECIFIC ENDONUCLEASE SUBUNIT SLX1"/>
    <property type="match status" value="1"/>
</dbReference>
<evidence type="ECO:0000256" key="5">
    <source>
        <dbReference type="ARBA" id="ARBA00023172"/>
    </source>
</evidence>
<keyword evidence="4 8" id="KW-0378">Hydrolase</keyword>
<dbReference type="CDD" id="cd10455">
    <property type="entry name" value="GIY-YIG_SLX1"/>
    <property type="match status" value="1"/>
</dbReference>
<dbReference type="Proteomes" id="UP000031575">
    <property type="component" value="Unassembled WGS sequence"/>
</dbReference>
<dbReference type="GO" id="GO:0033557">
    <property type="term" value="C:Slx1-Slx4 complex"/>
    <property type="evidence" value="ECO:0007669"/>
    <property type="project" value="UniProtKB-UniRule"/>
</dbReference>
<protein>
    <submittedName>
        <fullName evidence="10">Structure-specific endonuclease subunit SLX1</fullName>
    </submittedName>
</protein>
<keyword evidence="1 8" id="KW-0540">Nuclease</keyword>
<comment type="similarity">
    <text evidence="8">Belongs to the SLX1 family.</text>
</comment>
<dbReference type="OrthoDB" id="24645at2759"/>
<comment type="subcellular location">
    <subcellularLocation>
        <location evidence="8">Nucleus</location>
    </subcellularLocation>
</comment>
<comment type="cofactor">
    <cofactor evidence="8">
        <name>a divalent metal cation</name>
        <dbReference type="ChEBI" id="CHEBI:60240"/>
    </cofactor>
</comment>
<evidence type="ECO:0000256" key="6">
    <source>
        <dbReference type="ARBA" id="ARBA00023204"/>
    </source>
</evidence>
<dbReference type="HOGENOM" id="CLU_030739_1_0_1"/>
<keyword evidence="11" id="KW-1185">Reference proteome</keyword>
<comment type="caution">
    <text evidence="8">Lacks conserved residue(s) required for the propagation of feature annotation.</text>
</comment>
<keyword evidence="6 8" id="KW-0234">DNA repair</keyword>
<dbReference type="InterPro" id="IPR013083">
    <property type="entry name" value="Znf_RING/FYVE/PHD"/>
</dbReference>
<name>A0A0C2EWY2_9PEZI</name>
<dbReference type="Pfam" id="PF21202">
    <property type="entry name" value="SLX1_C"/>
    <property type="match status" value="1"/>
</dbReference>
<dbReference type="PANTHER" id="PTHR20208">
    <property type="entry name" value="STRUCTURE-SPECIFIC ENDONUCLEASE SUBUNIT SLX1"/>
    <property type="match status" value="1"/>
</dbReference>
<evidence type="ECO:0000313" key="11">
    <source>
        <dbReference type="Proteomes" id="UP000031575"/>
    </source>
</evidence>
<evidence type="ECO:0000256" key="7">
    <source>
        <dbReference type="ARBA" id="ARBA00023242"/>
    </source>
</evidence>
<organism evidence="10 11">
    <name type="scientific">Sporothrix brasiliensis 5110</name>
    <dbReference type="NCBI Taxonomy" id="1398154"/>
    <lineage>
        <taxon>Eukaryota</taxon>
        <taxon>Fungi</taxon>
        <taxon>Dikarya</taxon>
        <taxon>Ascomycota</taxon>
        <taxon>Pezizomycotina</taxon>
        <taxon>Sordariomycetes</taxon>
        <taxon>Sordariomycetidae</taxon>
        <taxon>Ophiostomatales</taxon>
        <taxon>Ophiostomataceae</taxon>
        <taxon>Sporothrix</taxon>
    </lineage>
</organism>